<dbReference type="PANTHER" id="PTHR44936:SF5">
    <property type="entry name" value="SENSOR HISTIDINE KINASE ENVZ"/>
    <property type="match status" value="1"/>
</dbReference>
<evidence type="ECO:0000256" key="3">
    <source>
        <dbReference type="ARBA" id="ARBA00012438"/>
    </source>
</evidence>
<evidence type="ECO:0000256" key="2">
    <source>
        <dbReference type="ARBA" id="ARBA00004429"/>
    </source>
</evidence>
<dbReference type="SMART" id="SM00387">
    <property type="entry name" value="HATPase_c"/>
    <property type="match status" value="1"/>
</dbReference>
<dbReference type="PANTHER" id="PTHR44936">
    <property type="entry name" value="SENSOR PROTEIN CREC"/>
    <property type="match status" value="1"/>
</dbReference>
<comment type="subcellular location">
    <subcellularLocation>
        <location evidence="2">Cell inner membrane</location>
        <topology evidence="2">Multi-pass membrane protein</topology>
    </subcellularLocation>
</comment>
<keyword evidence="6" id="KW-0597">Phosphoprotein</keyword>
<evidence type="ECO:0000256" key="10">
    <source>
        <dbReference type="ARBA" id="ARBA00022989"/>
    </source>
</evidence>
<organism evidence="15 16">
    <name type="scientific">Variovorax paradoxus</name>
    <dbReference type="NCBI Taxonomy" id="34073"/>
    <lineage>
        <taxon>Bacteria</taxon>
        <taxon>Pseudomonadati</taxon>
        <taxon>Pseudomonadota</taxon>
        <taxon>Betaproteobacteria</taxon>
        <taxon>Burkholderiales</taxon>
        <taxon>Comamonadaceae</taxon>
        <taxon>Variovorax</taxon>
    </lineage>
</organism>
<comment type="catalytic activity">
    <reaction evidence="1">
        <text>ATP + protein L-histidine = ADP + protein N-phospho-L-histidine.</text>
        <dbReference type="EC" id="2.7.13.3"/>
    </reaction>
</comment>
<dbReference type="SMART" id="SM00388">
    <property type="entry name" value="HisKA"/>
    <property type="match status" value="1"/>
</dbReference>
<dbReference type="InterPro" id="IPR005467">
    <property type="entry name" value="His_kinase_dom"/>
</dbReference>
<name>A0AAW8EPH0_VARPD</name>
<keyword evidence="11" id="KW-0902">Two-component regulatory system</keyword>
<keyword evidence="7" id="KW-0808">Transferase</keyword>
<dbReference type="Gene3D" id="3.30.565.10">
    <property type="entry name" value="Histidine kinase-like ATPase, C-terminal domain"/>
    <property type="match status" value="1"/>
</dbReference>
<evidence type="ECO:0000256" key="12">
    <source>
        <dbReference type="ARBA" id="ARBA00023136"/>
    </source>
</evidence>
<proteinExistence type="predicted"/>
<dbReference type="Proteomes" id="UP001224845">
    <property type="component" value="Unassembled WGS sequence"/>
</dbReference>
<evidence type="ECO:0000256" key="9">
    <source>
        <dbReference type="ARBA" id="ARBA00022777"/>
    </source>
</evidence>
<dbReference type="InterPro" id="IPR004358">
    <property type="entry name" value="Sig_transdc_His_kin-like_C"/>
</dbReference>
<reference evidence="15" key="1">
    <citation type="submission" date="2023-07" db="EMBL/GenBank/DDBJ databases">
        <title>Sorghum-associated microbial communities from plants grown in Nebraska, USA.</title>
        <authorList>
            <person name="Schachtman D."/>
        </authorList>
    </citation>
    <scope>NUCLEOTIDE SEQUENCE</scope>
    <source>
        <strain evidence="15">DS3315</strain>
    </source>
</reference>
<dbReference type="GO" id="GO:0000155">
    <property type="term" value="F:phosphorelay sensor kinase activity"/>
    <property type="evidence" value="ECO:0007669"/>
    <property type="project" value="InterPro"/>
</dbReference>
<comment type="caution">
    <text evidence="15">The sequence shown here is derived from an EMBL/GenBank/DDBJ whole genome shotgun (WGS) entry which is preliminary data.</text>
</comment>
<dbReference type="InterPro" id="IPR050980">
    <property type="entry name" value="2C_sensor_his_kinase"/>
</dbReference>
<keyword evidence="12 13" id="KW-0472">Membrane</keyword>
<dbReference type="Pfam" id="PF02518">
    <property type="entry name" value="HATPase_c"/>
    <property type="match status" value="1"/>
</dbReference>
<dbReference type="EC" id="2.7.13.3" evidence="3"/>
<dbReference type="InterPro" id="IPR003594">
    <property type="entry name" value="HATPase_dom"/>
</dbReference>
<evidence type="ECO:0000256" key="1">
    <source>
        <dbReference type="ARBA" id="ARBA00000085"/>
    </source>
</evidence>
<keyword evidence="5" id="KW-0997">Cell inner membrane</keyword>
<dbReference type="InterPro" id="IPR003661">
    <property type="entry name" value="HisK_dim/P_dom"/>
</dbReference>
<dbReference type="PROSITE" id="PS50109">
    <property type="entry name" value="HIS_KIN"/>
    <property type="match status" value="1"/>
</dbReference>
<evidence type="ECO:0000256" key="5">
    <source>
        <dbReference type="ARBA" id="ARBA00022519"/>
    </source>
</evidence>
<protein>
    <recommendedName>
        <fullName evidence="3">histidine kinase</fullName>
        <ecNumber evidence="3">2.7.13.3</ecNumber>
    </recommendedName>
</protein>
<dbReference type="InterPro" id="IPR036890">
    <property type="entry name" value="HATPase_C_sf"/>
</dbReference>
<evidence type="ECO:0000256" key="7">
    <source>
        <dbReference type="ARBA" id="ARBA00022679"/>
    </source>
</evidence>
<dbReference type="GO" id="GO:0005886">
    <property type="term" value="C:plasma membrane"/>
    <property type="evidence" value="ECO:0007669"/>
    <property type="project" value="UniProtKB-SubCell"/>
</dbReference>
<dbReference type="SUPFAM" id="SSF47384">
    <property type="entry name" value="Homodimeric domain of signal transducing histidine kinase"/>
    <property type="match status" value="1"/>
</dbReference>
<evidence type="ECO:0000256" key="11">
    <source>
        <dbReference type="ARBA" id="ARBA00023012"/>
    </source>
</evidence>
<feature type="transmembrane region" description="Helical" evidence="13">
    <location>
        <begin position="55"/>
        <end position="74"/>
    </location>
</feature>
<gene>
    <name evidence="15" type="ORF">J2W39_006041</name>
</gene>
<keyword evidence="4" id="KW-1003">Cell membrane</keyword>
<dbReference type="Gene3D" id="1.10.287.130">
    <property type="match status" value="1"/>
</dbReference>
<evidence type="ECO:0000256" key="4">
    <source>
        <dbReference type="ARBA" id="ARBA00022475"/>
    </source>
</evidence>
<keyword evidence="9 15" id="KW-0418">Kinase</keyword>
<dbReference type="SUPFAM" id="SSF55874">
    <property type="entry name" value="ATPase domain of HSP90 chaperone/DNA topoisomerase II/histidine kinase"/>
    <property type="match status" value="1"/>
</dbReference>
<evidence type="ECO:0000313" key="15">
    <source>
        <dbReference type="EMBL" id="MDP9974771.1"/>
    </source>
</evidence>
<sequence length="337" mass="35587">MTCSPLKSIGTIHPNTASGMALAAARALAVLALGQNAHASALAPTACTIGGSTPWLLGMPLLAGLALVAAFLGFKLRAHRASAARLAVMLERVAGDARIPALEESGPADIARVARAINTLGRRQAERQAQHLDVQAGYAHDLRTPLTRMGLRCEMLGDAEARKAMERDLAEMRELVEGSIACARMQHSLAEPLQRVDADGLIGNLVRNYRDSGRAIALDGCIGQPVVACPLALRRVLANLIDNALRYGTDVRVCARVDTTSLVLAVVDSGPGIRPAQIDAVLSPWVRGQQLQEGKPGSGLGLAISLRLVQAMQGELHLENRRSGGFEARLTLPLVVA</sequence>
<feature type="domain" description="Histidine kinase" evidence="14">
    <location>
        <begin position="137"/>
        <end position="336"/>
    </location>
</feature>
<evidence type="ECO:0000256" key="13">
    <source>
        <dbReference type="SAM" id="Phobius"/>
    </source>
</evidence>
<dbReference type="PRINTS" id="PR00344">
    <property type="entry name" value="BCTRLSENSOR"/>
</dbReference>
<keyword evidence="8 13" id="KW-0812">Transmembrane</keyword>
<evidence type="ECO:0000259" key="14">
    <source>
        <dbReference type="PROSITE" id="PS50109"/>
    </source>
</evidence>
<dbReference type="EMBL" id="JAUSRV010000019">
    <property type="protein sequence ID" value="MDP9974771.1"/>
    <property type="molecule type" value="Genomic_DNA"/>
</dbReference>
<accession>A0AAW8EPH0</accession>
<dbReference type="RefSeq" id="WP_307596798.1">
    <property type="nucleotide sequence ID" value="NZ_JAUSRV010000019.1"/>
</dbReference>
<keyword evidence="10 13" id="KW-1133">Transmembrane helix</keyword>
<evidence type="ECO:0000313" key="16">
    <source>
        <dbReference type="Proteomes" id="UP001224845"/>
    </source>
</evidence>
<evidence type="ECO:0000256" key="6">
    <source>
        <dbReference type="ARBA" id="ARBA00022553"/>
    </source>
</evidence>
<dbReference type="InterPro" id="IPR036097">
    <property type="entry name" value="HisK_dim/P_sf"/>
</dbReference>
<dbReference type="AlphaFoldDB" id="A0AAW8EPH0"/>
<evidence type="ECO:0000256" key="8">
    <source>
        <dbReference type="ARBA" id="ARBA00022692"/>
    </source>
</evidence>